<dbReference type="SUPFAM" id="SSF55874">
    <property type="entry name" value="ATPase domain of HSP90 chaperone/DNA topoisomerase II/histidine kinase"/>
    <property type="match status" value="1"/>
</dbReference>
<gene>
    <name evidence="8" type="ORF">DFQ00_111146</name>
    <name evidence="9" type="ORF">HUB98_24520</name>
</gene>
<dbReference type="Gene3D" id="6.10.340.10">
    <property type="match status" value="1"/>
</dbReference>
<name>A0A2V4W9L7_PAEBA</name>
<keyword evidence="6" id="KW-0812">Transmembrane</keyword>
<evidence type="ECO:0000256" key="3">
    <source>
        <dbReference type="ARBA" id="ARBA00022553"/>
    </source>
</evidence>
<dbReference type="Gene3D" id="3.30.565.10">
    <property type="entry name" value="Histidine kinase-like ATPase, C-terminal domain"/>
    <property type="match status" value="1"/>
</dbReference>
<dbReference type="EMBL" id="QJSW01000011">
    <property type="protein sequence ID" value="PYE47847.1"/>
    <property type="molecule type" value="Genomic_DNA"/>
</dbReference>
<reference evidence="9 11" key="2">
    <citation type="submission" date="2020-06" db="EMBL/GenBank/DDBJ databases">
        <title>Complete genome of Paenibacillus barcinonensis KACC11450.</title>
        <authorList>
            <person name="Kim M."/>
            <person name="Park Y.-J."/>
            <person name="Shin J.-H."/>
        </authorList>
    </citation>
    <scope>NUCLEOTIDE SEQUENCE [LARGE SCALE GENOMIC DNA]</scope>
    <source>
        <strain evidence="9 11">KACC11450</strain>
    </source>
</reference>
<evidence type="ECO:0000256" key="4">
    <source>
        <dbReference type="ARBA" id="ARBA00022679"/>
    </source>
</evidence>
<evidence type="ECO:0000256" key="2">
    <source>
        <dbReference type="ARBA" id="ARBA00022475"/>
    </source>
</evidence>
<dbReference type="PANTHER" id="PTHR34220">
    <property type="entry name" value="SENSOR HISTIDINE KINASE YPDA"/>
    <property type="match status" value="1"/>
</dbReference>
<keyword evidence="11" id="KW-1185">Reference proteome</keyword>
<dbReference type="RefSeq" id="WP_110897760.1">
    <property type="nucleotide sequence ID" value="NZ_CP054614.1"/>
</dbReference>
<dbReference type="OrthoDB" id="2521939at2"/>
<dbReference type="Proteomes" id="UP000247790">
    <property type="component" value="Unassembled WGS sequence"/>
</dbReference>
<dbReference type="Pfam" id="PF00672">
    <property type="entry name" value="HAMP"/>
    <property type="match status" value="1"/>
</dbReference>
<evidence type="ECO:0000256" key="6">
    <source>
        <dbReference type="SAM" id="Phobius"/>
    </source>
</evidence>
<dbReference type="GO" id="GO:0000155">
    <property type="term" value="F:phosphorelay sensor kinase activity"/>
    <property type="evidence" value="ECO:0007669"/>
    <property type="project" value="InterPro"/>
</dbReference>
<sequence>MHTWERFNIFQKGIRSRFSLFAKINLLIIILFIPIVIMYTYSNSVTYEVVSKELQISNTKQLTFLSSQIDSRINQMMDFSLILSRDPNVRAFNGLNMWDDKYDQMQTRYIIQEKMTLQTGVTDLWPTRYAVYSQQNKEVIANYNRDTGYDEAYLKKNMSGQWTYGDHSTDSKNALQSFYWFYTDSLAQPGMLTGSNLVIEASFSYENIQNMLDTYKEGGQGDPFFYHKGSAPILNRTADKQLSGELIRYLDTHSLEDNTQDVVELGGKNYLVSTVKSTYLDWHLVDVVPLYQILKPISLSQNLFYACMILLLVVGISASILLYRNVQYPIQKLIKGLRRVQQGDYSVRLHSKNQNEFSFLFHRFNDMSHQIQDLIENVFHEKIRAREATLKQLQAQINPHFLYNCLGYIINMAQMKDEQAVVSMAHNLSAYYRYTTRMERETSSLQEEIKLLINYLDIQKLRNGRIEYHIDIPEHMLAQSVPRLMLQPMVENSVIHGVGKSYTAGEIRITGESVNGFGKIYIDDDGPGLTPEQYEALNQEMLEPLQEEVGCGLWNTYQRMIHTFGSHSYLLFGPSPLGGFRTEIVWEVPSEELETKRGDGSGPESKDD</sequence>
<keyword evidence="2" id="KW-1003">Cell membrane</keyword>
<proteinExistence type="predicted"/>
<evidence type="ECO:0000313" key="8">
    <source>
        <dbReference type="EMBL" id="PYE47847.1"/>
    </source>
</evidence>
<keyword evidence="6" id="KW-1133">Transmembrane helix</keyword>
<accession>A0A2V4W9L7</accession>
<evidence type="ECO:0000256" key="5">
    <source>
        <dbReference type="ARBA" id="ARBA00023136"/>
    </source>
</evidence>
<dbReference type="PANTHER" id="PTHR34220:SF7">
    <property type="entry name" value="SENSOR HISTIDINE KINASE YPDA"/>
    <property type="match status" value="1"/>
</dbReference>
<feature type="transmembrane region" description="Helical" evidence="6">
    <location>
        <begin position="20"/>
        <end position="41"/>
    </location>
</feature>
<dbReference type="InterPro" id="IPR050640">
    <property type="entry name" value="Bact_2-comp_sensor_kinase"/>
</dbReference>
<dbReference type="InterPro" id="IPR010559">
    <property type="entry name" value="Sig_transdc_His_kin_internal"/>
</dbReference>
<dbReference type="CDD" id="cd06225">
    <property type="entry name" value="HAMP"/>
    <property type="match status" value="1"/>
</dbReference>
<dbReference type="Proteomes" id="UP000509327">
    <property type="component" value="Chromosome"/>
</dbReference>
<dbReference type="InterPro" id="IPR036890">
    <property type="entry name" value="HATPase_C_sf"/>
</dbReference>
<evidence type="ECO:0000259" key="7">
    <source>
        <dbReference type="PROSITE" id="PS50885"/>
    </source>
</evidence>
<keyword evidence="3" id="KW-0597">Phosphoprotein</keyword>
<feature type="transmembrane region" description="Helical" evidence="6">
    <location>
        <begin position="303"/>
        <end position="323"/>
    </location>
</feature>
<feature type="domain" description="HAMP" evidence="7">
    <location>
        <begin position="324"/>
        <end position="376"/>
    </location>
</feature>
<evidence type="ECO:0000256" key="1">
    <source>
        <dbReference type="ARBA" id="ARBA00004651"/>
    </source>
</evidence>
<dbReference type="Pfam" id="PF06580">
    <property type="entry name" value="His_kinase"/>
    <property type="match status" value="1"/>
</dbReference>
<evidence type="ECO:0000313" key="11">
    <source>
        <dbReference type="Proteomes" id="UP000509327"/>
    </source>
</evidence>
<dbReference type="SUPFAM" id="SSF158472">
    <property type="entry name" value="HAMP domain-like"/>
    <property type="match status" value="1"/>
</dbReference>
<evidence type="ECO:0000313" key="9">
    <source>
        <dbReference type="EMBL" id="QKS59059.1"/>
    </source>
</evidence>
<keyword evidence="8" id="KW-0418">Kinase</keyword>
<dbReference type="AlphaFoldDB" id="A0A2V4W9L7"/>
<comment type="subcellular location">
    <subcellularLocation>
        <location evidence="1">Cell membrane</location>
        <topology evidence="1">Multi-pass membrane protein</topology>
    </subcellularLocation>
</comment>
<dbReference type="GO" id="GO:0005886">
    <property type="term" value="C:plasma membrane"/>
    <property type="evidence" value="ECO:0007669"/>
    <property type="project" value="UniProtKB-SubCell"/>
</dbReference>
<dbReference type="EMBL" id="CP054614">
    <property type="protein sequence ID" value="QKS59059.1"/>
    <property type="molecule type" value="Genomic_DNA"/>
</dbReference>
<keyword evidence="5 6" id="KW-0472">Membrane</keyword>
<evidence type="ECO:0000313" key="10">
    <source>
        <dbReference type="Proteomes" id="UP000247790"/>
    </source>
</evidence>
<protein>
    <submittedName>
        <fullName evidence="8 9">Histidine kinase</fullName>
    </submittedName>
</protein>
<dbReference type="SMART" id="SM00304">
    <property type="entry name" value="HAMP"/>
    <property type="match status" value="1"/>
</dbReference>
<keyword evidence="4" id="KW-0808">Transferase</keyword>
<dbReference type="PROSITE" id="PS50885">
    <property type="entry name" value="HAMP"/>
    <property type="match status" value="1"/>
</dbReference>
<dbReference type="InterPro" id="IPR003660">
    <property type="entry name" value="HAMP_dom"/>
</dbReference>
<organism evidence="8 10">
    <name type="scientific">Paenibacillus barcinonensis</name>
    <dbReference type="NCBI Taxonomy" id="198119"/>
    <lineage>
        <taxon>Bacteria</taxon>
        <taxon>Bacillati</taxon>
        <taxon>Bacillota</taxon>
        <taxon>Bacilli</taxon>
        <taxon>Bacillales</taxon>
        <taxon>Paenibacillaceae</taxon>
        <taxon>Paenibacillus</taxon>
    </lineage>
</organism>
<reference evidence="8 10" key="1">
    <citation type="submission" date="2018-06" db="EMBL/GenBank/DDBJ databases">
        <title>Genomic Encyclopedia of Type Strains, Phase III (KMG-III): the genomes of soil and plant-associated and newly described type strains.</title>
        <authorList>
            <person name="Whitman W."/>
        </authorList>
    </citation>
    <scope>NUCLEOTIDE SEQUENCE [LARGE SCALE GENOMIC DNA]</scope>
    <source>
        <strain evidence="8 10">CECT 7022</strain>
    </source>
</reference>